<dbReference type="PANTHER" id="PTHR40047:SF1">
    <property type="entry name" value="UPF0703 PROTEIN YCGQ"/>
    <property type="match status" value="1"/>
</dbReference>
<name>A0A1H6JK62_MYCRU</name>
<dbReference type="InterPro" id="IPR048447">
    <property type="entry name" value="DUF1980_C"/>
</dbReference>
<feature type="region of interest" description="Disordered" evidence="1">
    <location>
        <begin position="211"/>
        <end position="243"/>
    </location>
</feature>
<gene>
    <name evidence="5" type="ORF">SAMN04489835_2017</name>
</gene>
<sequence length="243" mass="26247">MSRETENAILLLVGISTAMIAVTGAYTRYVKPSLLPWLVASAALLVVLALVAIVRDIRDRSSEAHYDGHEHEHDHRHRPGVAWLLAVPIALLAFVVPPPISPQAAGPSVAEISPQVLRRAFPPLPDERAPTLSLPEILVRVAQDSANTLDDRLVTVTGFTLKQNGRTDLARVVIMCCAADARLARIRLSGPAALQIAAYPEDTWVRVEGKIPAGQSDPSGRTVPIFNAVSQSRTDPPPNPYAY</sequence>
<dbReference type="Proteomes" id="UP000182915">
    <property type="component" value="Chromosome I"/>
</dbReference>
<feature type="domain" description="DUF1980" evidence="3">
    <location>
        <begin position="9"/>
        <end position="97"/>
    </location>
</feature>
<dbReference type="EMBL" id="LT629971">
    <property type="protein sequence ID" value="SEH61233.1"/>
    <property type="molecule type" value="Genomic_DNA"/>
</dbReference>
<dbReference type="NCBIfam" id="TIGR03943">
    <property type="entry name" value="TIGR03943 family putative permease subunit"/>
    <property type="match status" value="1"/>
</dbReference>
<keyword evidence="6" id="KW-1185">Reference proteome</keyword>
<evidence type="ECO:0000313" key="5">
    <source>
        <dbReference type="EMBL" id="SEH61233.1"/>
    </source>
</evidence>
<dbReference type="RefSeq" id="WP_083407006.1">
    <property type="nucleotide sequence ID" value="NZ_LT629971.1"/>
</dbReference>
<dbReference type="AlphaFoldDB" id="A0A1H6JK62"/>
<dbReference type="PANTHER" id="PTHR40047">
    <property type="entry name" value="UPF0703 PROTEIN YCGQ"/>
    <property type="match status" value="1"/>
</dbReference>
<feature type="transmembrane region" description="Helical" evidence="2">
    <location>
        <begin position="7"/>
        <end position="28"/>
    </location>
</feature>
<organism evidence="5 6">
    <name type="scientific">Mycolicibacterium rutilum</name>
    <name type="common">Mycobacterium rutilum</name>
    <dbReference type="NCBI Taxonomy" id="370526"/>
    <lineage>
        <taxon>Bacteria</taxon>
        <taxon>Bacillati</taxon>
        <taxon>Actinomycetota</taxon>
        <taxon>Actinomycetes</taxon>
        <taxon>Mycobacteriales</taxon>
        <taxon>Mycobacteriaceae</taxon>
        <taxon>Mycolicibacterium</taxon>
    </lineage>
</organism>
<dbReference type="InterPro" id="IPR052955">
    <property type="entry name" value="UPF0703_membrane_permease"/>
</dbReference>
<evidence type="ECO:0000259" key="4">
    <source>
        <dbReference type="Pfam" id="PF21537"/>
    </source>
</evidence>
<dbReference type="InterPro" id="IPR048493">
    <property type="entry name" value="DUF1980_N"/>
</dbReference>
<evidence type="ECO:0000256" key="2">
    <source>
        <dbReference type="SAM" id="Phobius"/>
    </source>
</evidence>
<feature type="transmembrane region" description="Helical" evidence="2">
    <location>
        <begin position="81"/>
        <end position="100"/>
    </location>
</feature>
<keyword evidence="2" id="KW-0812">Transmembrane</keyword>
<reference evidence="6" key="1">
    <citation type="submission" date="2016-10" db="EMBL/GenBank/DDBJ databases">
        <authorList>
            <person name="Varghese N."/>
            <person name="Submissions S."/>
        </authorList>
    </citation>
    <scope>NUCLEOTIDE SEQUENCE [LARGE SCALE GENOMIC DNA]</scope>
    <source>
        <strain evidence="6">DSM 45405</strain>
    </source>
</reference>
<evidence type="ECO:0000259" key="3">
    <source>
        <dbReference type="Pfam" id="PF09323"/>
    </source>
</evidence>
<protein>
    <submittedName>
        <fullName evidence="5">TIGR03943 family protein</fullName>
    </submittedName>
</protein>
<dbReference type="Pfam" id="PF09323">
    <property type="entry name" value="DUF1980"/>
    <property type="match status" value="1"/>
</dbReference>
<dbReference type="OrthoDB" id="359029at2"/>
<keyword evidence="2" id="KW-1133">Transmembrane helix</keyword>
<dbReference type="Pfam" id="PF21537">
    <property type="entry name" value="DUF1980_C"/>
    <property type="match status" value="1"/>
</dbReference>
<evidence type="ECO:0000256" key="1">
    <source>
        <dbReference type="SAM" id="MobiDB-lite"/>
    </source>
</evidence>
<feature type="transmembrane region" description="Helical" evidence="2">
    <location>
        <begin position="34"/>
        <end position="54"/>
    </location>
</feature>
<dbReference type="STRING" id="370526.SAMN04489835_2017"/>
<proteinExistence type="predicted"/>
<evidence type="ECO:0000313" key="6">
    <source>
        <dbReference type="Proteomes" id="UP000182915"/>
    </source>
</evidence>
<dbReference type="InterPro" id="IPR015402">
    <property type="entry name" value="DUF1980"/>
</dbReference>
<keyword evidence="2" id="KW-0472">Membrane</keyword>
<accession>A0A1H6JK62</accession>
<feature type="domain" description="DUF1980" evidence="4">
    <location>
        <begin position="149"/>
        <end position="243"/>
    </location>
</feature>